<evidence type="ECO:0000259" key="3">
    <source>
        <dbReference type="PROSITE" id="PS51293"/>
    </source>
</evidence>
<feature type="region of interest" description="Disordered" evidence="1">
    <location>
        <begin position="667"/>
        <end position="686"/>
    </location>
</feature>
<dbReference type="PROSITE" id="PS51293">
    <property type="entry name" value="SANT"/>
    <property type="match status" value="1"/>
</dbReference>
<feature type="compositionally biased region" description="Low complexity" evidence="1">
    <location>
        <begin position="1628"/>
        <end position="1641"/>
    </location>
</feature>
<feature type="compositionally biased region" description="Low complexity" evidence="1">
    <location>
        <begin position="1388"/>
        <end position="1404"/>
    </location>
</feature>
<dbReference type="CDD" id="cd00167">
    <property type="entry name" value="SANT"/>
    <property type="match status" value="2"/>
</dbReference>
<feature type="compositionally biased region" description="Basic and acidic residues" evidence="1">
    <location>
        <begin position="168"/>
        <end position="181"/>
    </location>
</feature>
<feature type="compositionally biased region" description="Basic and acidic residues" evidence="1">
    <location>
        <begin position="858"/>
        <end position="868"/>
    </location>
</feature>
<proteinExistence type="predicted"/>
<feature type="compositionally biased region" description="Basic and acidic residues" evidence="1">
    <location>
        <begin position="644"/>
        <end position="657"/>
    </location>
</feature>
<feature type="domain" description="SANT" evidence="3">
    <location>
        <begin position="972"/>
        <end position="1023"/>
    </location>
</feature>
<feature type="region of interest" description="Disordered" evidence="1">
    <location>
        <begin position="1489"/>
        <end position="1530"/>
    </location>
</feature>
<dbReference type="InterPro" id="IPR051571">
    <property type="entry name" value="N-CoR_corepressor"/>
</dbReference>
<feature type="compositionally biased region" description="Polar residues" evidence="1">
    <location>
        <begin position="1810"/>
        <end position="1841"/>
    </location>
</feature>
<gene>
    <name evidence="4" type="ORF">UREG_04016</name>
</gene>
<feature type="compositionally biased region" description="Low complexity" evidence="1">
    <location>
        <begin position="869"/>
        <end position="886"/>
    </location>
</feature>
<dbReference type="Pfam" id="PF00249">
    <property type="entry name" value="Myb_DNA-binding"/>
    <property type="match status" value="2"/>
</dbReference>
<feature type="region of interest" description="Disordered" evidence="1">
    <location>
        <begin position="1570"/>
        <end position="1876"/>
    </location>
</feature>
<dbReference type="OMA" id="QQCIIHY"/>
<feature type="compositionally biased region" description="Polar residues" evidence="1">
    <location>
        <begin position="470"/>
        <end position="482"/>
    </location>
</feature>
<feature type="compositionally biased region" description="Polar residues" evidence="1">
    <location>
        <begin position="1729"/>
        <end position="1742"/>
    </location>
</feature>
<feature type="compositionally biased region" description="Polar residues" evidence="1">
    <location>
        <begin position="631"/>
        <end position="643"/>
    </location>
</feature>
<dbReference type="InterPro" id="IPR001005">
    <property type="entry name" value="SANT/Myb"/>
</dbReference>
<dbReference type="GO" id="GO:0034967">
    <property type="term" value="C:Set3 complex"/>
    <property type="evidence" value="ECO:0007669"/>
    <property type="project" value="TreeGrafter"/>
</dbReference>
<feature type="compositionally biased region" description="Low complexity" evidence="1">
    <location>
        <begin position="1772"/>
        <end position="1788"/>
    </location>
</feature>
<protein>
    <recommendedName>
        <fullName evidence="3">SANT domain-containing protein</fullName>
    </recommendedName>
</protein>
<feature type="compositionally biased region" description="Basic and acidic residues" evidence="1">
    <location>
        <begin position="1"/>
        <end position="20"/>
    </location>
</feature>
<keyword evidence="5" id="KW-1185">Reference proteome</keyword>
<feature type="compositionally biased region" description="Polar residues" evidence="1">
    <location>
        <begin position="1695"/>
        <end position="1719"/>
    </location>
</feature>
<dbReference type="PANTHER" id="PTHR13992:SF39">
    <property type="entry name" value="SMRTER, ISOFORM G"/>
    <property type="match status" value="1"/>
</dbReference>
<evidence type="ECO:0000256" key="1">
    <source>
        <dbReference type="SAM" id="MobiDB-lite"/>
    </source>
</evidence>
<dbReference type="Gene3D" id="1.20.58.1880">
    <property type="match status" value="1"/>
</dbReference>
<keyword evidence="2" id="KW-0472">Membrane</keyword>
<feature type="compositionally biased region" description="Polar residues" evidence="1">
    <location>
        <begin position="530"/>
        <end position="544"/>
    </location>
</feature>
<feature type="compositionally biased region" description="Basic and acidic residues" evidence="1">
    <location>
        <begin position="125"/>
        <end position="147"/>
    </location>
</feature>
<reference evidence="5" key="1">
    <citation type="journal article" date="2009" name="Genome Res.">
        <title>Comparative genomic analyses of the human fungal pathogens Coccidioides and their relatives.</title>
        <authorList>
            <person name="Sharpton T.J."/>
            <person name="Stajich J.E."/>
            <person name="Rounsley S.D."/>
            <person name="Gardner M.J."/>
            <person name="Wortman J.R."/>
            <person name="Jordar V.S."/>
            <person name="Maiti R."/>
            <person name="Kodira C.D."/>
            <person name="Neafsey D.E."/>
            <person name="Zeng Q."/>
            <person name="Hung C.-Y."/>
            <person name="McMahan C."/>
            <person name="Muszewska A."/>
            <person name="Grynberg M."/>
            <person name="Mandel M.A."/>
            <person name="Kellner E.M."/>
            <person name="Barker B.M."/>
            <person name="Galgiani J.N."/>
            <person name="Orbach M.J."/>
            <person name="Kirkland T.N."/>
            <person name="Cole G.T."/>
            <person name="Henn M.R."/>
            <person name="Birren B.W."/>
            <person name="Taylor J.W."/>
        </authorList>
    </citation>
    <scope>NUCLEOTIDE SEQUENCE [LARGE SCALE GENOMIC DNA]</scope>
    <source>
        <strain evidence="5">UAMH 1704</strain>
    </source>
</reference>
<dbReference type="OrthoDB" id="6133115at2759"/>
<dbReference type="InParanoid" id="C4JMF8"/>
<feature type="region of interest" description="Disordered" evidence="1">
    <location>
        <begin position="914"/>
        <end position="936"/>
    </location>
</feature>
<feature type="region of interest" description="Disordered" evidence="1">
    <location>
        <begin position="1285"/>
        <end position="1329"/>
    </location>
</feature>
<dbReference type="SMART" id="SM00717">
    <property type="entry name" value="SANT"/>
    <property type="match status" value="2"/>
</dbReference>
<feature type="region of interest" description="Disordered" evidence="1">
    <location>
        <begin position="198"/>
        <end position="360"/>
    </location>
</feature>
<feature type="compositionally biased region" description="Basic and acidic residues" evidence="1">
    <location>
        <begin position="917"/>
        <end position="934"/>
    </location>
</feature>
<dbReference type="InterPro" id="IPR009057">
    <property type="entry name" value="Homeodomain-like_sf"/>
</dbReference>
<feature type="region of interest" description="Disordered" evidence="1">
    <location>
        <begin position="1945"/>
        <end position="1965"/>
    </location>
</feature>
<evidence type="ECO:0000256" key="2">
    <source>
        <dbReference type="SAM" id="Phobius"/>
    </source>
</evidence>
<feature type="compositionally biased region" description="Low complexity" evidence="1">
    <location>
        <begin position="290"/>
        <end position="310"/>
    </location>
</feature>
<dbReference type="PANTHER" id="PTHR13992">
    <property type="entry name" value="NUCLEAR RECEPTOR CO-REPRESSOR RELATED NCOR"/>
    <property type="match status" value="1"/>
</dbReference>
<dbReference type="KEGG" id="ure:UREG_04016"/>
<feature type="transmembrane region" description="Helical" evidence="2">
    <location>
        <begin position="1988"/>
        <end position="2012"/>
    </location>
</feature>
<feature type="compositionally biased region" description="Polar residues" evidence="1">
    <location>
        <begin position="1893"/>
        <end position="1905"/>
    </location>
</feature>
<feature type="compositionally biased region" description="Polar residues" evidence="1">
    <location>
        <begin position="1578"/>
        <end position="1589"/>
    </location>
</feature>
<evidence type="ECO:0000313" key="5">
    <source>
        <dbReference type="Proteomes" id="UP000002058"/>
    </source>
</evidence>
<feature type="region of interest" description="Disordered" evidence="1">
    <location>
        <begin position="1"/>
        <end position="181"/>
    </location>
</feature>
<feature type="compositionally biased region" description="Basic and acidic residues" evidence="1">
    <location>
        <begin position="605"/>
        <end position="626"/>
    </location>
</feature>
<feature type="compositionally biased region" description="Basic and acidic residues" evidence="1">
    <location>
        <begin position="198"/>
        <end position="288"/>
    </location>
</feature>
<feature type="compositionally biased region" description="Pro residues" evidence="1">
    <location>
        <begin position="448"/>
        <end position="461"/>
    </location>
</feature>
<dbReference type="RefSeq" id="XP_002544499.1">
    <property type="nucleotide sequence ID" value="XM_002544453.1"/>
</dbReference>
<feature type="compositionally biased region" description="Low complexity" evidence="1">
    <location>
        <begin position="1795"/>
        <end position="1806"/>
    </location>
</feature>
<feature type="compositionally biased region" description="Polar residues" evidence="1">
    <location>
        <begin position="1661"/>
        <end position="1671"/>
    </location>
</feature>
<dbReference type="Proteomes" id="UP000002058">
    <property type="component" value="Unassembled WGS sequence"/>
</dbReference>
<feature type="region of interest" description="Disordered" evidence="1">
    <location>
        <begin position="858"/>
        <end position="886"/>
    </location>
</feature>
<feature type="region of interest" description="Disordered" evidence="1">
    <location>
        <begin position="1893"/>
        <end position="1922"/>
    </location>
</feature>
<accession>C4JMF8</accession>
<feature type="region of interest" description="Disordered" evidence="1">
    <location>
        <begin position="1062"/>
        <end position="1081"/>
    </location>
</feature>
<dbReference type="STRING" id="336963.C4JMF8"/>
<keyword evidence="2" id="KW-0812">Transmembrane</keyword>
<feature type="compositionally biased region" description="Polar residues" evidence="1">
    <location>
        <begin position="376"/>
        <end position="394"/>
    </location>
</feature>
<feature type="compositionally biased region" description="Polar residues" evidence="1">
    <location>
        <begin position="1849"/>
        <end position="1863"/>
    </location>
</feature>
<feature type="region of interest" description="Disordered" evidence="1">
    <location>
        <begin position="1375"/>
        <end position="1424"/>
    </location>
</feature>
<sequence>MASRFPPRDRSPHRYGDRRPHIPSGPRGGDDANSIPLGREPPRGPKALIDSSRGGHFAPAGPRGRGIPRGISGRGEYRDRDPRDLRDGPPPFRRDPDRDWPRRDRGFDSRDTRPPFGRGRSRSPPLRDFRDAGPRDLDIPRLRRGSRDGPLLMPDASPLRGGSFRGRGRGDRDRGRGKGFLDDRDLFRRRSLSRDAWRDRDSRFDRDRDREREWDRERERERERERDRERDRDRDRERERERDNERRGRFERREDDRRPERDERDERDRAPDRPDTWRKDRAPSRIEPKSSSNTATVSPSTVSPPLSAAPFTTPKPDIPDVPQKSAVLPTTSVPDQPKPLDKVEAPPPRSESFANHPVPQFVSMSTVSDVPAFGASASSTTPSRGKAQLNSMPGTANKLHNDAFASGSVRPPTGPRAERVESHAPDFRSRRLSVSDARSKNDLSIRPSKPPPASPPAPPTLLPDRRAVTPSAQDRSSLTSINPEEKPLLLPRQDSGPISPPIGPSVALSQGFGRAPVDTNSSPVAHRRPSTSQTSPQAPFSNIPTGPRALQRPIAPRGGPKGSNQWVRPGYVNRGPPIANAGSPTKRDSFTDDKDMISSVSNESRSAEKQHDEKTESIETEPKRLAEAAANETNVTSTPIDTMSSEKGEVGPVHNLKDDSLLPMFLAESSGEVSDEEDDLDEEDFNQGEQRFEKEMQALAAEMPPPPLEDPVIVSLLFKIQMLGIIAEGAVPTSLDEPSAAIETENPSEPPAVVPLPSTDANEIELPDAPPSVAPPEEAPVAEAPSLEALPFLNTGPPTPFSDMDTYQETLKTHDMIKDTLREEIIKQRKEIAKQHADLREQYRAYYRPWRLAVSAMDRKKAAEDRKSAAPGPSTPPASSSSAAAIPPLEGRRGYRMNSELDFQNALKASAITAEEENARRRDQEATARPDLAREAPIPDMFDDIEKRASVFQDTNQIIDPSKAFEVFAFHLPPDDFTPEEHKIFTDTFMSHPKKWGRIAQALPGRTFQQCINHYYLTKEEMKYKVKLNKKWARRGRGRRTVARPPKSNALMADLGVVRPVYDGDEATETTPAVTDTGRPRRAAAPTFGEMAADTETSTPTPSGGKRNSGKEGPDQPPDKPARRGGRGGNRGGRRARAQQPLNNTPIAAAPPKPQPELSVENVTKLATPRPKSETEKAFEVAAPRTKSTRVRAKEPKEIASTAESTEGESAPKQTGGGYGSQQPTSYWSVPEQRDFPELVAHFGRDFEGISQFMKTKTPTMVRNYFQRNVDSGENELEELASIAEAKKQKGEATGPLPVPSLPTKRRYDAAVSSAGPRPLAPNTDTAEHIDRKVKLQVVPLAAAPPPIQPRQSIDKAQSQQALYPSVQARGASMLPLSASEESHQRAARQQAALAAQRMQQQQQHGPRMGYFSENRPDNRSVPAQGNIAASHLQELELKRQQPQAIAALAAQVSIGSLHPQNMNRSNLASLAPDAQEALRYHSISQASQYGQPSYLQPRPSVQAATSSRSHSRRPSNRSISSTATSPVQLHSKMELSSGAMASVDMLNQPKPTFRQPTQFLDINRSTPAVLSPHEASRPNSRPNSTSAPANAEPPRQVPAKRSNIMSILNDEPEDPQPRKKFASGDFAAPTTASRPASPRPVYAGNHSTPSRSIRPEDHLNTASQQYQRSKYTPAGSHQLQSPHPLQHQQSHSQMSTAQQYPDFSGNYKASSGGSSLNQDWMARFDPRGQQQSSQSPNSTDQHISRLARQPSTSHTYSNTGLSHSVSMSNLQSTQSHPSPQHQSQRPPFTHQILQQSQSAQQSASARDSPMSQHLQPFSQPGSPSIQRHSISYTPKSSHPRPTSPNPPSGSLKQTPHPQSTRYSGYAPSNGGHQIQPVLENQPQAAHLYRQNVQGGAPQQYSQSARRVPSLSPRHQPSHLPPSQHLLAQHELQAQRQHRASLNLGQQSDSPFSRNPPPSQVSNLSRGTGYVTRAVVHASRLFYRNTVILLQAAVVVVAVATALVVVVVVTYIPPVAC</sequence>
<dbReference type="HOGENOM" id="CLU_001697_0_0_1"/>
<feature type="region of interest" description="Disordered" evidence="1">
    <location>
        <begin position="1086"/>
        <end position="1228"/>
    </location>
</feature>
<feature type="compositionally biased region" description="Low complexity" evidence="1">
    <location>
        <begin position="1677"/>
        <end position="1694"/>
    </location>
</feature>
<dbReference type="VEuPathDB" id="FungiDB:UREG_04016"/>
<dbReference type="EMBL" id="CH476616">
    <property type="protein sequence ID" value="EEP79170.1"/>
    <property type="molecule type" value="Genomic_DNA"/>
</dbReference>
<dbReference type="eggNOG" id="KOG1878">
    <property type="taxonomic scope" value="Eukaryota"/>
</dbReference>
<dbReference type="GeneID" id="8443988"/>
<dbReference type="Gene3D" id="1.10.10.60">
    <property type="entry name" value="Homeodomain-like"/>
    <property type="match status" value="1"/>
</dbReference>
<feature type="compositionally biased region" description="Low complexity" evidence="1">
    <location>
        <begin position="114"/>
        <end position="124"/>
    </location>
</feature>
<feature type="region of interest" description="Disordered" evidence="1">
    <location>
        <begin position="372"/>
        <end position="657"/>
    </location>
</feature>
<feature type="compositionally biased region" description="Basic and acidic residues" evidence="1">
    <location>
        <begin position="75"/>
        <end position="113"/>
    </location>
</feature>
<feature type="compositionally biased region" description="Pro residues" evidence="1">
    <location>
        <begin position="768"/>
        <end position="778"/>
    </location>
</feature>
<name>C4JMF8_UNCRE</name>
<dbReference type="SUPFAM" id="SSF46689">
    <property type="entry name" value="Homeodomain-like"/>
    <property type="match status" value="2"/>
</dbReference>
<organism evidence="4 5">
    <name type="scientific">Uncinocarpus reesii (strain UAMH 1704)</name>
    <dbReference type="NCBI Taxonomy" id="336963"/>
    <lineage>
        <taxon>Eukaryota</taxon>
        <taxon>Fungi</taxon>
        <taxon>Dikarya</taxon>
        <taxon>Ascomycota</taxon>
        <taxon>Pezizomycotina</taxon>
        <taxon>Eurotiomycetes</taxon>
        <taxon>Eurotiomycetidae</taxon>
        <taxon>Onygenales</taxon>
        <taxon>Onygenaceae</taxon>
        <taxon>Uncinocarpus</taxon>
    </lineage>
</organism>
<dbReference type="GO" id="GO:0006357">
    <property type="term" value="P:regulation of transcription by RNA polymerase II"/>
    <property type="evidence" value="ECO:0007669"/>
    <property type="project" value="TreeGrafter"/>
</dbReference>
<feature type="compositionally biased region" description="Basic and acidic residues" evidence="1">
    <location>
        <begin position="416"/>
        <end position="429"/>
    </location>
</feature>
<feature type="compositionally biased region" description="Basic and acidic residues" evidence="1">
    <location>
        <begin position="585"/>
        <end position="596"/>
    </location>
</feature>
<feature type="compositionally biased region" description="Basic and acidic residues" evidence="1">
    <location>
        <begin position="1109"/>
        <end position="1122"/>
    </location>
</feature>
<dbReference type="InterPro" id="IPR017884">
    <property type="entry name" value="SANT_dom"/>
</dbReference>
<feature type="region of interest" description="Disordered" evidence="1">
    <location>
        <begin position="736"/>
        <end position="780"/>
    </location>
</feature>
<keyword evidence="2" id="KW-1133">Transmembrane helix</keyword>
<feature type="compositionally biased region" description="Acidic residues" evidence="1">
    <location>
        <begin position="673"/>
        <end position="686"/>
    </location>
</feature>
<feature type="compositionally biased region" description="Polar residues" evidence="1">
    <location>
        <begin position="1750"/>
        <end position="1771"/>
    </location>
</feature>
<evidence type="ECO:0000313" key="4">
    <source>
        <dbReference type="EMBL" id="EEP79170.1"/>
    </source>
</evidence>